<feature type="domain" description="VOC" evidence="1">
    <location>
        <begin position="4"/>
        <end position="125"/>
    </location>
</feature>
<dbReference type="InterPro" id="IPR037523">
    <property type="entry name" value="VOC_core"/>
</dbReference>
<dbReference type="InterPro" id="IPR004360">
    <property type="entry name" value="Glyas_Fos-R_dOase_dom"/>
</dbReference>
<dbReference type="InterPro" id="IPR029068">
    <property type="entry name" value="Glyas_Bleomycin-R_OHBP_Dase"/>
</dbReference>
<dbReference type="SUPFAM" id="SSF54593">
    <property type="entry name" value="Glyoxalase/Bleomycin resistance protein/Dihydroxybiphenyl dioxygenase"/>
    <property type="match status" value="1"/>
</dbReference>
<dbReference type="GO" id="GO:0051213">
    <property type="term" value="F:dioxygenase activity"/>
    <property type="evidence" value="ECO:0007669"/>
    <property type="project" value="UniProtKB-KW"/>
</dbReference>
<gene>
    <name evidence="2" type="ORF">CHI12_12915</name>
</gene>
<evidence type="ECO:0000313" key="3">
    <source>
        <dbReference type="Proteomes" id="UP000216475"/>
    </source>
</evidence>
<dbReference type="PROSITE" id="PS51819">
    <property type="entry name" value="VOC"/>
    <property type="match status" value="1"/>
</dbReference>
<evidence type="ECO:0000259" key="1">
    <source>
        <dbReference type="PROSITE" id="PS51819"/>
    </source>
</evidence>
<name>A0A268HB98_9BACI</name>
<dbReference type="EMBL" id="NPBH01000056">
    <property type="protein sequence ID" value="PAE07156.1"/>
    <property type="molecule type" value="Genomic_DNA"/>
</dbReference>
<keyword evidence="2" id="KW-0223">Dioxygenase</keyword>
<reference evidence="2 3" key="1">
    <citation type="submission" date="2017-07" db="EMBL/GenBank/DDBJ databases">
        <title>Isolation and whole genome analysis of endospore-forming bacteria from heroin.</title>
        <authorList>
            <person name="Kalinowski J."/>
            <person name="Ahrens B."/>
            <person name="Al-Dilaimi A."/>
            <person name="Winkler A."/>
            <person name="Wibberg D."/>
            <person name="Schleenbecker U."/>
            <person name="Ruckert C."/>
            <person name="Wolfel R."/>
            <person name="Grass G."/>
        </authorList>
    </citation>
    <scope>NUCLEOTIDE SEQUENCE [LARGE SCALE GENOMIC DNA]</scope>
    <source>
        <strain evidence="2 3">7509</strain>
    </source>
</reference>
<proteinExistence type="predicted"/>
<comment type="caution">
    <text evidence="2">The sequence shown here is derived from an EMBL/GenBank/DDBJ whole genome shotgun (WGS) entry which is preliminary data.</text>
</comment>
<dbReference type="RefSeq" id="WP_095271391.1">
    <property type="nucleotide sequence ID" value="NZ_NPBH01000056.1"/>
</dbReference>
<sequence>MINHIGQIMLYVSDQDQAVHFWTEKLGFQVLAKEDDGQGMRWIEIVPSKGAETSIILHNKAFISKMEPELNLGTPSLMFFSDNLDKLHNDLLTDHVTVGEIVAMPTGRVFNFADYEGNYFAIMEKND</sequence>
<dbReference type="AlphaFoldDB" id="A0A268HB98"/>
<organism evidence="2 3">
    <name type="scientific">Terribacillus saccharophilus</name>
    <dbReference type="NCBI Taxonomy" id="361277"/>
    <lineage>
        <taxon>Bacteria</taxon>
        <taxon>Bacillati</taxon>
        <taxon>Bacillota</taxon>
        <taxon>Bacilli</taxon>
        <taxon>Bacillales</taxon>
        <taxon>Bacillaceae</taxon>
        <taxon>Terribacillus</taxon>
    </lineage>
</organism>
<protein>
    <submittedName>
        <fullName evidence="2">Glyoxalase/bleomycin resistance/extradiol dioxygenase family protein</fullName>
    </submittedName>
</protein>
<dbReference type="PANTHER" id="PTHR36437:SF2">
    <property type="entry name" value="GLYOXALASE_BLEOMYCIN RESISTANCE PROTEIN_DIOXYGENASE"/>
    <property type="match status" value="1"/>
</dbReference>
<dbReference type="CDD" id="cd07263">
    <property type="entry name" value="VOC_like"/>
    <property type="match status" value="1"/>
</dbReference>
<dbReference type="PANTHER" id="PTHR36437">
    <property type="entry name" value="GLYOXALASE/BLEOMYCIN RESISTANCE PROTEIN/DIOXYGENASE"/>
    <property type="match status" value="1"/>
</dbReference>
<keyword evidence="2" id="KW-0560">Oxidoreductase</keyword>
<accession>A0A268HB98</accession>
<dbReference type="Gene3D" id="3.10.180.10">
    <property type="entry name" value="2,3-Dihydroxybiphenyl 1,2-Dioxygenase, domain 1"/>
    <property type="match status" value="1"/>
</dbReference>
<dbReference type="Pfam" id="PF00903">
    <property type="entry name" value="Glyoxalase"/>
    <property type="match status" value="1"/>
</dbReference>
<dbReference type="Proteomes" id="UP000216475">
    <property type="component" value="Unassembled WGS sequence"/>
</dbReference>
<evidence type="ECO:0000313" key="2">
    <source>
        <dbReference type="EMBL" id="PAE07156.1"/>
    </source>
</evidence>